<dbReference type="PANTHER" id="PTHR31531">
    <property type="entry name" value="E3 UBIQUITIN-PROTEIN LIGASE E3D FAMILY MEMBER"/>
    <property type="match status" value="1"/>
</dbReference>
<dbReference type="GO" id="GO:0061630">
    <property type="term" value="F:ubiquitin protein ligase activity"/>
    <property type="evidence" value="ECO:0007669"/>
    <property type="project" value="TreeGrafter"/>
</dbReference>
<dbReference type="GO" id="GO:0051865">
    <property type="term" value="P:protein autoubiquitination"/>
    <property type="evidence" value="ECO:0007669"/>
    <property type="project" value="TreeGrafter"/>
</dbReference>
<dbReference type="GO" id="GO:0031624">
    <property type="term" value="F:ubiquitin conjugating enzyme binding"/>
    <property type="evidence" value="ECO:0007669"/>
    <property type="project" value="TreeGrafter"/>
</dbReference>
<sequence length="237" mass="25673">MSGDHEKIDTHTAPTIHLYAEHLQNIRTLSIQASLATVSNQETRAKLSADGSLLTLQHEGESASIQLPLDIGRHSDAILTIPAAPTKELSFRLSVQEKADASGQLAANGSEDGLIEPWTASDMTAQTEMQCAACNAILVPRGEITRWKDLPSEGWAEMMEFWHCHKPDAPQSHDHSHGRDIENAGRGFAANSTLAVRTGVGLVGPTEFLLAPDDCKSIEPYGRPHESHGIQTPYINA</sequence>
<keyword evidence="2" id="KW-1185">Reference proteome</keyword>
<organism evidence="1 2">
    <name type="scientific">Recurvomyces mirabilis</name>
    <dbReference type="NCBI Taxonomy" id="574656"/>
    <lineage>
        <taxon>Eukaryota</taxon>
        <taxon>Fungi</taxon>
        <taxon>Dikarya</taxon>
        <taxon>Ascomycota</taxon>
        <taxon>Pezizomycotina</taxon>
        <taxon>Dothideomycetes</taxon>
        <taxon>Dothideomycetidae</taxon>
        <taxon>Mycosphaerellales</taxon>
        <taxon>Teratosphaeriaceae</taxon>
        <taxon>Recurvomyces</taxon>
    </lineage>
</organism>
<dbReference type="GO" id="GO:0000209">
    <property type="term" value="P:protein polyubiquitination"/>
    <property type="evidence" value="ECO:0007669"/>
    <property type="project" value="TreeGrafter"/>
</dbReference>
<comment type="caution">
    <text evidence="1">The sequence shown here is derived from an EMBL/GenBank/DDBJ whole genome shotgun (WGS) entry which is preliminary data.</text>
</comment>
<dbReference type="GO" id="GO:0043161">
    <property type="term" value="P:proteasome-mediated ubiquitin-dependent protein catabolic process"/>
    <property type="evidence" value="ECO:0007669"/>
    <property type="project" value="TreeGrafter"/>
</dbReference>
<protein>
    <recommendedName>
        <fullName evidence="3">Ubiquitin-conjugating enzyme E2-binding protein</fullName>
    </recommendedName>
</protein>
<dbReference type="GO" id="GO:0030332">
    <property type="term" value="F:cyclin binding"/>
    <property type="evidence" value="ECO:0007669"/>
    <property type="project" value="TreeGrafter"/>
</dbReference>
<reference evidence="1" key="1">
    <citation type="submission" date="2023-07" db="EMBL/GenBank/DDBJ databases">
        <title>Black Yeasts Isolated from many extreme environments.</title>
        <authorList>
            <person name="Coleine C."/>
            <person name="Stajich J.E."/>
            <person name="Selbmann L."/>
        </authorList>
    </citation>
    <scope>NUCLEOTIDE SEQUENCE</scope>
    <source>
        <strain evidence="1">CCFEE 5485</strain>
    </source>
</reference>
<dbReference type="EMBL" id="JAUTXT010000014">
    <property type="protein sequence ID" value="KAK3675430.1"/>
    <property type="molecule type" value="Genomic_DNA"/>
</dbReference>
<dbReference type="Proteomes" id="UP001274830">
    <property type="component" value="Unassembled WGS sequence"/>
</dbReference>
<dbReference type="Pfam" id="PF09814">
    <property type="entry name" value="HECT_2"/>
    <property type="match status" value="1"/>
</dbReference>
<gene>
    <name evidence="1" type="ORF">LTR78_004513</name>
</gene>
<evidence type="ECO:0000313" key="2">
    <source>
        <dbReference type="Proteomes" id="UP001274830"/>
    </source>
</evidence>
<dbReference type="GO" id="GO:0005829">
    <property type="term" value="C:cytosol"/>
    <property type="evidence" value="ECO:0007669"/>
    <property type="project" value="TreeGrafter"/>
</dbReference>
<accession>A0AAE1C2B5</accession>
<proteinExistence type="predicted"/>
<dbReference type="GO" id="GO:0005634">
    <property type="term" value="C:nucleus"/>
    <property type="evidence" value="ECO:0007669"/>
    <property type="project" value="TreeGrafter"/>
</dbReference>
<dbReference type="PANTHER" id="PTHR31531:SF2">
    <property type="entry name" value="E3 UBIQUITIN-PROTEIN LIGASE E3D"/>
    <property type="match status" value="1"/>
</dbReference>
<evidence type="ECO:0008006" key="3">
    <source>
        <dbReference type="Google" id="ProtNLM"/>
    </source>
</evidence>
<dbReference type="GO" id="GO:0000151">
    <property type="term" value="C:ubiquitin ligase complex"/>
    <property type="evidence" value="ECO:0007669"/>
    <property type="project" value="TreeGrafter"/>
</dbReference>
<evidence type="ECO:0000313" key="1">
    <source>
        <dbReference type="EMBL" id="KAK3675430.1"/>
    </source>
</evidence>
<dbReference type="GO" id="GO:0006513">
    <property type="term" value="P:protein monoubiquitination"/>
    <property type="evidence" value="ECO:0007669"/>
    <property type="project" value="TreeGrafter"/>
</dbReference>
<dbReference type="AlphaFoldDB" id="A0AAE1C2B5"/>
<name>A0AAE1C2B5_9PEZI</name>
<dbReference type="InterPro" id="IPR019193">
    <property type="entry name" value="UBQ-conj_enz_E2-bd_prot"/>
</dbReference>